<name>A0A815ZVC9_9BILA</name>
<evidence type="ECO:0000313" key="2">
    <source>
        <dbReference type="EMBL" id="CAF4457612.1"/>
    </source>
</evidence>
<reference evidence="1" key="1">
    <citation type="submission" date="2021-02" db="EMBL/GenBank/DDBJ databases">
        <authorList>
            <person name="Nowell W R."/>
        </authorList>
    </citation>
    <scope>NUCLEOTIDE SEQUENCE</scope>
</reference>
<protein>
    <submittedName>
        <fullName evidence="1">Uncharacterized protein</fullName>
    </submittedName>
</protein>
<gene>
    <name evidence="1" type="ORF">GPM918_LOCUS41507</name>
    <name evidence="2" type="ORF">SRO942_LOCUS42569</name>
</gene>
<keyword evidence="3" id="KW-1185">Reference proteome</keyword>
<comment type="caution">
    <text evidence="1">The sequence shown here is derived from an EMBL/GenBank/DDBJ whole genome shotgun (WGS) entry which is preliminary data.</text>
</comment>
<feature type="non-terminal residue" evidence="1">
    <location>
        <position position="1"/>
    </location>
</feature>
<proteinExistence type="predicted"/>
<sequence>MQLSERMHLEAGKHMMVGREDNPHFPQYFTYIRYDKEKINQTLDLKDYSKKNILTGV</sequence>
<evidence type="ECO:0000313" key="1">
    <source>
        <dbReference type="EMBL" id="CAF1587310.1"/>
    </source>
</evidence>
<dbReference type="AlphaFoldDB" id="A0A815ZVC9"/>
<dbReference type="EMBL" id="CAJNOQ010032870">
    <property type="protein sequence ID" value="CAF1587310.1"/>
    <property type="molecule type" value="Genomic_DNA"/>
</dbReference>
<evidence type="ECO:0000313" key="3">
    <source>
        <dbReference type="Proteomes" id="UP000663829"/>
    </source>
</evidence>
<dbReference type="EMBL" id="CAJOBC010098952">
    <property type="protein sequence ID" value="CAF4457612.1"/>
    <property type="molecule type" value="Genomic_DNA"/>
</dbReference>
<dbReference type="Proteomes" id="UP000663829">
    <property type="component" value="Unassembled WGS sequence"/>
</dbReference>
<accession>A0A815ZVC9</accession>
<dbReference type="Proteomes" id="UP000681722">
    <property type="component" value="Unassembled WGS sequence"/>
</dbReference>
<organism evidence="1 3">
    <name type="scientific">Didymodactylos carnosus</name>
    <dbReference type="NCBI Taxonomy" id="1234261"/>
    <lineage>
        <taxon>Eukaryota</taxon>
        <taxon>Metazoa</taxon>
        <taxon>Spiralia</taxon>
        <taxon>Gnathifera</taxon>
        <taxon>Rotifera</taxon>
        <taxon>Eurotatoria</taxon>
        <taxon>Bdelloidea</taxon>
        <taxon>Philodinida</taxon>
        <taxon>Philodinidae</taxon>
        <taxon>Didymodactylos</taxon>
    </lineage>
</organism>